<accession>A0ABT3FT76</accession>
<reference evidence="1 2" key="1">
    <citation type="submission" date="2022-10" db="EMBL/GenBank/DDBJ databases">
        <title>Luteolibacter flavescens strain MCCC 1K03193, whole genome shotgun sequencing project.</title>
        <authorList>
            <person name="Zhao G."/>
            <person name="Shen L."/>
        </authorList>
    </citation>
    <scope>NUCLEOTIDE SEQUENCE [LARGE SCALE GENOMIC DNA]</scope>
    <source>
        <strain evidence="1 2">MCCC 1K03193</strain>
    </source>
</reference>
<comment type="caution">
    <text evidence="1">The sequence shown here is derived from an EMBL/GenBank/DDBJ whole genome shotgun (WGS) entry which is preliminary data.</text>
</comment>
<evidence type="ECO:0000313" key="1">
    <source>
        <dbReference type="EMBL" id="MCW1886429.1"/>
    </source>
</evidence>
<dbReference type="EMBL" id="JAPDDS010000010">
    <property type="protein sequence ID" value="MCW1886429.1"/>
    <property type="molecule type" value="Genomic_DNA"/>
</dbReference>
<organism evidence="1 2">
    <name type="scientific">Luteolibacter flavescens</name>
    <dbReference type="NCBI Taxonomy" id="1859460"/>
    <lineage>
        <taxon>Bacteria</taxon>
        <taxon>Pseudomonadati</taxon>
        <taxon>Verrucomicrobiota</taxon>
        <taxon>Verrucomicrobiia</taxon>
        <taxon>Verrucomicrobiales</taxon>
        <taxon>Verrucomicrobiaceae</taxon>
        <taxon>Luteolibacter</taxon>
    </lineage>
</organism>
<name>A0ABT3FT76_9BACT</name>
<dbReference type="SUPFAM" id="SSF53756">
    <property type="entry name" value="UDP-Glycosyltransferase/glycogen phosphorylase"/>
    <property type="match status" value="1"/>
</dbReference>
<evidence type="ECO:0008006" key="3">
    <source>
        <dbReference type="Google" id="ProtNLM"/>
    </source>
</evidence>
<evidence type="ECO:0000313" key="2">
    <source>
        <dbReference type="Proteomes" id="UP001207930"/>
    </source>
</evidence>
<dbReference type="Proteomes" id="UP001207930">
    <property type="component" value="Unassembled WGS sequence"/>
</dbReference>
<proteinExistence type="predicted"/>
<protein>
    <recommendedName>
        <fullName evidence="3">Glycosyltransferase subfamily 4-like N-terminal domain-containing protein</fullName>
    </recommendedName>
</protein>
<dbReference type="RefSeq" id="WP_264502386.1">
    <property type="nucleotide sequence ID" value="NZ_JAPDDS010000010.1"/>
</dbReference>
<sequence>MSARFAVAIVHYHLRHGGVTRVIHTASACLGQLGIPHVILSGEPDESGAGLPVRVIDGLGYCTEGGGPDAGEIVCQMQAAVIDELGPGPVVWHFHNHSLGRNTVIADVVARLARTGEAMVLQLHDLAEDGRPMNYPLVADAPLLYPHSPRIRLAFLNSRDRERFHAAGLPKERSVLLANPVTAPAAMTPPSAKPDRALVLYPVRGIRRKNLGELFLLAALSPPGTRYAVSRAPDAGRWTAVHEEWRTFADESRLPVMLDVVDRESPAPGADSTFGSWLGHATHCITTSVAEGFGLGFLEPAMIGKPLLGRDLSAVTGDFRKAGITAGRLYEKLLIPLEWIGAGTLRDRLSHALMGLLDSYGHFMSDEDVEHSYTAMLHDGHLDFGNLPEDLQRHVIRRVTSGDGIDHVLVKTYSGIEPAREWLRCTLELTVPTATPADLLPYSADCYGLRLQELYRELLAAPAAVPDEVPRHRVLAEYLSPESFHFLLS</sequence>
<keyword evidence="2" id="KW-1185">Reference proteome</keyword>
<gene>
    <name evidence="1" type="ORF">OKA04_16950</name>
</gene>